<dbReference type="EMBL" id="DYUC01000091">
    <property type="protein sequence ID" value="HJG87170.1"/>
    <property type="molecule type" value="Genomic_DNA"/>
</dbReference>
<dbReference type="InterPro" id="IPR011711">
    <property type="entry name" value="GntR_C"/>
</dbReference>
<dbReference type="Pfam" id="PF00392">
    <property type="entry name" value="GntR"/>
    <property type="match status" value="1"/>
</dbReference>
<dbReference type="SMART" id="SM00895">
    <property type="entry name" value="FCD"/>
    <property type="match status" value="1"/>
</dbReference>
<dbReference type="PANTHER" id="PTHR43537">
    <property type="entry name" value="TRANSCRIPTIONAL REGULATOR, GNTR FAMILY"/>
    <property type="match status" value="1"/>
</dbReference>
<name>A0A921SSS6_9FIRM</name>
<dbReference type="CDD" id="cd07377">
    <property type="entry name" value="WHTH_GntR"/>
    <property type="match status" value="1"/>
</dbReference>
<protein>
    <submittedName>
        <fullName evidence="5">FadR family transcriptional regulator</fullName>
    </submittedName>
</protein>
<dbReference type="Proteomes" id="UP000760668">
    <property type="component" value="Unassembled WGS sequence"/>
</dbReference>
<dbReference type="InterPro" id="IPR000524">
    <property type="entry name" value="Tscrpt_reg_HTH_GntR"/>
</dbReference>
<dbReference type="Gene3D" id="1.10.10.10">
    <property type="entry name" value="Winged helix-like DNA-binding domain superfamily/Winged helix DNA-binding domain"/>
    <property type="match status" value="1"/>
</dbReference>
<evidence type="ECO:0000256" key="1">
    <source>
        <dbReference type="ARBA" id="ARBA00023015"/>
    </source>
</evidence>
<comment type="caution">
    <text evidence="5">The sequence shown here is derived from an EMBL/GenBank/DDBJ whole genome shotgun (WGS) entry which is preliminary data.</text>
</comment>
<dbReference type="PROSITE" id="PS50949">
    <property type="entry name" value="HTH_GNTR"/>
    <property type="match status" value="1"/>
</dbReference>
<evidence type="ECO:0000313" key="6">
    <source>
        <dbReference type="Proteomes" id="UP000760668"/>
    </source>
</evidence>
<evidence type="ECO:0000313" key="5">
    <source>
        <dbReference type="EMBL" id="HJG87170.1"/>
    </source>
</evidence>
<organism evidence="5 6">
    <name type="scientific">Pseudoflavonifractor capillosus</name>
    <dbReference type="NCBI Taxonomy" id="106588"/>
    <lineage>
        <taxon>Bacteria</taxon>
        <taxon>Bacillati</taxon>
        <taxon>Bacillota</taxon>
        <taxon>Clostridia</taxon>
        <taxon>Eubacteriales</taxon>
        <taxon>Oscillospiraceae</taxon>
        <taxon>Pseudoflavonifractor</taxon>
    </lineage>
</organism>
<evidence type="ECO:0000256" key="3">
    <source>
        <dbReference type="ARBA" id="ARBA00023163"/>
    </source>
</evidence>
<dbReference type="SMART" id="SM00345">
    <property type="entry name" value="HTH_GNTR"/>
    <property type="match status" value="1"/>
</dbReference>
<dbReference type="InterPro" id="IPR036390">
    <property type="entry name" value="WH_DNA-bd_sf"/>
</dbReference>
<dbReference type="Pfam" id="PF07729">
    <property type="entry name" value="FCD"/>
    <property type="match status" value="1"/>
</dbReference>
<accession>A0A921SSS6</accession>
<dbReference type="GO" id="GO:0003700">
    <property type="term" value="F:DNA-binding transcription factor activity"/>
    <property type="evidence" value="ECO:0007669"/>
    <property type="project" value="InterPro"/>
</dbReference>
<sequence>MEKQSLTQQTARRLYGSIVAEGGLAPGDKLPNELDLSRELGVSRTTLREAVRMLVAQGVLEIRRGKGTFVSARVEEIDDFGFTGLSRVRGQLRDLFELRSIFEPQAARLACRRATAEERADILAKGKAVADCIRSGADRTQADAAFHAAIVRATHNEFMVRLLPLIQRAVATAVETGGEAERLAADTLRDHALLLEFFAQGDEEGVLHAMAIHMRHSVDVMGLGEAGEKPL</sequence>
<proteinExistence type="predicted"/>
<dbReference type="AlphaFoldDB" id="A0A921SSS6"/>
<dbReference type="InterPro" id="IPR008920">
    <property type="entry name" value="TF_FadR/GntR_C"/>
</dbReference>
<reference evidence="5" key="2">
    <citation type="submission" date="2021-09" db="EMBL/GenBank/DDBJ databases">
        <authorList>
            <person name="Gilroy R."/>
        </authorList>
    </citation>
    <scope>NUCLEOTIDE SEQUENCE</scope>
    <source>
        <strain evidence="5">CHK179-5677</strain>
    </source>
</reference>
<dbReference type="GO" id="GO:0003677">
    <property type="term" value="F:DNA binding"/>
    <property type="evidence" value="ECO:0007669"/>
    <property type="project" value="UniProtKB-KW"/>
</dbReference>
<dbReference type="PANTHER" id="PTHR43537:SF44">
    <property type="entry name" value="GNTR FAMILY REGULATORY PROTEIN"/>
    <property type="match status" value="1"/>
</dbReference>
<dbReference type="RefSeq" id="WP_295370477.1">
    <property type="nucleotide sequence ID" value="NZ_DYUC01000091.1"/>
</dbReference>
<dbReference type="Gene3D" id="1.20.120.530">
    <property type="entry name" value="GntR ligand-binding domain-like"/>
    <property type="match status" value="1"/>
</dbReference>
<dbReference type="SUPFAM" id="SSF46785">
    <property type="entry name" value="Winged helix' DNA-binding domain"/>
    <property type="match status" value="1"/>
</dbReference>
<evidence type="ECO:0000256" key="2">
    <source>
        <dbReference type="ARBA" id="ARBA00023125"/>
    </source>
</evidence>
<gene>
    <name evidence="5" type="ORF">K8V01_09145</name>
</gene>
<keyword evidence="1" id="KW-0805">Transcription regulation</keyword>
<keyword evidence="3" id="KW-0804">Transcription</keyword>
<reference evidence="5" key="1">
    <citation type="journal article" date="2021" name="PeerJ">
        <title>Extensive microbial diversity within the chicken gut microbiome revealed by metagenomics and culture.</title>
        <authorList>
            <person name="Gilroy R."/>
            <person name="Ravi A."/>
            <person name="Getino M."/>
            <person name="Pursley I."/>
            <person name="Horton D.L."/>
            <person name="Alikhan N.F."/>
            <person name="Baker D."/>
            <person name="Gharbi K."/>
            <person name="Hall N."/>
            <person name="Watson M."/>
            <person name="Adriaenssens E.M."/>
            <person name="Foster-Nyarko E."/>
            <person name="Jarju S."/>
            <person name="Secka A."/>
            <person name="Antonio M."/>
            <person name="Oren A."/>
            <person name="Chaudhuri R.R."/>
            <person name="La Ragione R."/>
            <person name="Hildebrand F."/>
            <person name="Pallen M.J."/>
        </authorList>
    </citation>
    <scope>NUCLEOTIDE SEQUENCE</scope>
    <source>
        <strain evidence="5">CHK179-5677</strain>
    </source>
</reference>
<dbReference type="InterPro" id="IPR036388">
    <property type="entry name" value="WH-like_DNA-bd_sf"/>
</dbReference>
<dbReference type="SUPFAM" id="SSF48008">
    <property type="entry name" value="GntR ligand-binding domain-like"/>
    <property type="match status" value="1"/>
</dbReference>
<keyword evidence="2" id="KW-0238">DNA-binding</keyword>
<dbReference type="PRINTS" id="PR00035">
    <property type="entry name" value="HTHGNTR"/>
</dbReference>
<feature type="domain" description="HTH gntR-type" evidence="4">
    <location>
        <begin position="4"/>
        <end position="73"/>
    </location>
</feature>
<evidence type="ECO:0000259" key="4">
    <source>
        <dbReference type="PROSITE" id="PS50949"/>
    </source>
</evidence>